<feature type="transmembrane region" description="Helical" evidence="9">
    <location>
        <begin position="302"/>
        <end position="322"/>
    </location>
</feature>
<feature type="transmembrane region" description="Helical" evidence="9">
    <location>
        <begin position="212"/>
        <end position="229"/>
    </location>
</feature>
<dbReference type="PROSITE" id="PS50283">
    <property type="entry name" value="NA_SOLUT_SYMP_3"/>
    <property type="match status" value="1"/>
</dbReference>
<keyword evidence="4 9" id="KW-0812">Transmembrane</keyword>
<gene>
    <name evidence="10" type="ORF">GCM10009726_27580</name>
</gene>
<dbReference type="Pfam" id="PF00474">
    <property type="entry name" value="SSF"/>
    <property type="match status" value="1"/>
</dbReference>
<dbReference type="NCBIfam" id="NF046076">
    <property type="entry name" value="monocarbox_MctP"/>
    <property type="match status" value="1"/>
</dbReference>
<evidence type="ECO:0000256" key="3">
    <source>
        <dbReference type="ARBA" id="ARBA00022448"/>
    </source>
</evidence>
<keyword evidence="11" id="KW-1185">Reference proteome</keyword>
<dbReference type="Proteomes" id="UP001501161">
    <property type="component" value="Unassembled WGS sequence"/>
</dbReference>
<dbReference type="PANTHER" id="PTHR48086:SF8">
    <property type="entry name" value="MONOCARBOXYLIC ACID PERMEASE"/>
    <property type="match status" value="1"/>
</dbReference>
<dbReference type="EMBL" id="BAAAMQ010000014">
    <property type="protein sequence ID" value="GAA2111428.1"/>
    <property type="molecule type" value="Genomic_DNA"/>
</dbReference>
<comment type="similarity">
    <text evidence="2 7">Belongs to the sodium:solute symporter (SSF) (TC 2.A.21) family.</text>
</comment>
<feature type="transmembrane region" description="Helical" evidence="9">
    <location>
        <begin position="85"/>
        <end position="110"/>
    </location>
</feature>
<keyword evidence="3" id="KW-0813">Transport</keyword>
<feature type="transmembrane region" description="Helical" evidence="9">
    <location>
        <begin position="59"/>
        <end position="79"/>
    </location>
</feature>
<evidence type="ECO:0000313" key="10">
    <source>
        <dbReference type="EMBL" id="GAA2111428.1"/>
    </source>
</evidence>
<evidence type="ECO:0000256" key="9">
    <source>
        <dbReference type="SAM" id="Phobius"/>
    </source>
</evidence>
<evidence type="ECO:0000256" key="5">
    <source>
        <dbReference type="ARBA" id="ARBA00022989"/>
    </source>
</evidence>
<accession>A0ABP5J6D0</accession>
<dbReference type="PANTHER" id="PTHR48086">
    <property type="entry name" value="SODIUM/PROLINE SYMPORTER-RELATED"/>
    <property type="match status" value="1"/>
</dbReference>
<feature type="transmembrane region" description="Helical" evidence="9">
    <location>
        <begin position="139"/>
        <end position="162"/>
    </location>
</feature>
<keyword evidence="6 9" id="KW-0472">Membrane</keyword>
<feature type="transmembrane region" description="Helical" evidence="9">
    <location>
        <begin position="15"/>
        <end position="38"/>
    </location>
</feature>
<comment type="subcellular location">
    <subcellularLocation>
        <location evidence="1">Membrane</location>
        <topology evidence="1">Multi-pass membrane protein</topology>
    </subcellularLocation>
</comment>
<feature type="transmembrane region" description="Helical" evidence="9">
    <location>
        <begin position="182"/>
        <end position="200"/>
    </location>
</feature>
<feature type="transmembrane region" description="Helical" evidence="9">
    <location>
        <begin position="352"/>
        <end position="380"/>
    </location>
</feature>
<evidence type="ECO:0000256" key="1">
    <source>
        <dbReference type="ARBA" id="ARBA00004141"/>
    </source>
</evidence>
<dbReference type="RefSeq" id="WP_231252610.1">
    <property type="nucleotide sequence ID" value="NZ_BAAAMQ010000014.1"/>
</dbReference>
<dbReference type="CDD" id="cd10322">
    <property type="entry name" value="SLC5sbd"/>
    <property type="match status" value="1"/>
</dbReference>
<dbReference type="InterPro" id="IPR001734">
    <property type="entry name" value="Na/solute_symporter"/>
</dbReference>
<protein>
    <submittedName>
        <fullName evidence="10">Sodium:solute symporter family protein</fullName>
    </submittedName>
</protein>
<comment type="caution">
    <text evidence="10">The sequence shown here is derived from an EMBL/GenBank/DDBJ whole genome shotgun (WGS) entry which is preliminary data.</text>
</comment>
<evidence type="ECO:0000256" key="8">
    <source>
        <dbReference type="SAM" id="MobiDB-lite"/>
    </source>
</evidence>
<name>A0ABP5J6D0_9ACTN</name>
<evidence type="ECO:0000256" key="7">
    <source>
        <dbReference type="RuleBase" id="RU362091"/>
    </source>
</evidence>
<proteinExistence type="inferred from homology"/>
<keyword evidence="5 9" id="KW-1133">Transmembrane helix</keyword>
<feature type="transmembrane region" description="Helical" evidence="9">
    <location>
        <begin position="401"/>
        <end position="420"/>
    </location>
</feature>
<dbReference type="InterPro" id="IPR050277">
    <property type="entry name" value="Sodium:Solute_Symporter"/>
</dbReference>
<sequence length="572" mass="60980">MTPQLTVMAAETDGINGVALSVLIALFALVTVAGFMATRFMRADSMESLEEWGLGGRKFGTWITWFLLGGDLYTAYTFVAVPAAMFATGAVAGFFAVPYTIVLYPIIFIFMARLWSVSHRHGYVTTADFVRGRYDDRGLSLAVAVTGFVATMPYIALQLVGIQAVLEVAGLGGGDNIVQKDAPLFIAFALLAAYTYSSGLRAPAVIAFVKDILIYLVIIVAIVYLPGQVGGWDAIFGAAEDKMAATNEATGGPTGSFIPGAGQGWAYATLALGSALALFMYPHSITASLSSNSRNTIRRNAAILPAYSFVLGLLALLGWVAIAAGTQPIGLDGEPNAQLVIPQLFEDMFPAWFAGVAFAAIAIGALVPAAIMSIAAANTFSRNIYKEWLKKDATPAQEAKVSKLMSLLVKAFALIFVLTLDKQNAINFQLLGGIWMLQTFPVIVFSLFTRWFHRYGLLVGWAVGMVYGTVGAYNVKNPVTGKAFGGSLDNIPGIGEMGYIAMTAFVINVAVATVLTVALRAANVSNGRDETIPFDYFADADDPRVQKDLVEHSSHEMPYGDPDDIAGNAPAR</sequence>
<reference evidence="11" key="1">
    <citation type="journal article" date="2019" name="Int. J. Syst. Evol. Microbiol.">
        <title>The Global Catalogue of Microorganisms (GCM) 10K type strain sequencing project: providing services to taxonomists for standard genome sequencing and annotation.</title>
        <authorList>
            <consortium name="The Broad Institute Genomics Platform"/>
            <consortium name="The Broad Institute Genome Sequencing Center for Infectious Disease"/>
            <person name="Wu L."/>
            <person name="Ma J."/>
        </authorList>
    </citation>
    <scope>NUCLEOTIDE SEQUENCE [LARGE SCALE GENOMIC DNA]</scope>
    <source>
        <strain evidence="11">JCM 13813</strain>
    </source>
</reference>
<organism evidence="10 11">
    <name type="scientific">Nocardioides furvisabuli</name>
    <dbReference type="NCBI Taxonomy" id="375542"/>
    <lineage>
        <taxon>Bacteria</taxon>
        <taxon>Bacillati</taxon>
        <taxon>Actinomycetota</taxon>
        <taxon>Actinomycetes</taxon>
        <taxon>Propionibacteriales</taxon>
        <taxon>Nocardioidaceae</taxon>
        <taxon>Nocardioides</taxon>
    </lineage>
</organism>
<feature type="transmembrane region" description="Helical" evidence="9">
    <location>
        <begin position="426"/>
        <end position="448"/>
    </location>
</feature>
<evidence type="ECO:0000256" key="4">
    <source>
        <dbReference type="ARBA" id="ARBA00022692"/>
    </source>
</evidence>
<feature type="transmembrane region" description="Helical" evidence="9">
    <location>
        <begin position="455"/>
        <end position="475"/>
    </location>
</feature>
<evidence type="ECO:0000313" key="11">
    <source>
        <dbReference type="Proteomes" id="UP001501161"/>
    </source>
</evidence>
<evidence type="ECO:0000256" key="2">
    <source>
        <dbReference type="ARBA" id="ARBA00006434"/>
    </source>
</evidence>
<dbReference type="InterPro" id="IPR038377">
    <property type="entry name" value="Na/Glc_symporter_sf"/>
</dbReference>
<feature type="transmembrane region" description="Helical" evidence="9">
    <location>
        <begin position="264"/>
        <end position="281"/>
    </location>
</feature>
<feature type="transmembrane region" description="Helical" evidence="9">
    <location>
        <begin position="497"/>
        <end position="519"/>
    </location>
</feature>
<feature type="region of interest" description="Disordered" evidence="8">
    <location>
        <begin position="553"/>
        <end position="572"/>
    </location>
</feature>
<dbReference type="Gene3D" id="1.20.1730.10">
    <property type="entry name" value="Sodium/glucose cotransporter"/>
    <property type="match status" value="1"/>
</dbReference>
<evidence type="ECO:0000256" key="6">
    <source>
        <dbReference type="ARBA" id="ARBA00023136"/>
    </source>
</evidence>